<reference evidence="4" key="1">
    <citation type="journal article" date="2019" name="Int. J. Syst. Evol. Microbiol.">
        <title>The Global Catalogue of Microorganisms (GCM) 10K type strain sequencing project: providing services to taxonomists for standard genome sequencing and annotation.</title>
        <authorList>
            <consortium name="The Broad Institute Genomics Platform"/>
            <consortium name="The Broad Institute Genome Sequencing Center for Infectious Disease"/>
            <person name="Wu L."/>
            <person name="Ma J."/>
        </authorList>
    </citation>
    <scope>NUCLEOTIDE SEQUENCE [LARGE SCALE GENOMIC DNA]</scope>
    <source>
        <strain evidence="4">NBRC 110633</strain>
    </source>
</reference>
<sequence>MKHTLSKSKGVTIIEFVLGALVLGVAMLMLFEMSFRIYVTNLVEYALRETVRSTKIYEGGDSYDNYKLTLDNALGESDSMWATLVPAENFTLTGQYYLSYSDLISNVSYTDVQMDEGGGGYAIAEFTLQYDHSPMFSVFTGDVVPITRSTLINLEHEGWEEETP</sequence>
<keyword evidence="1" id="KW-0472">Membrane</keyword>
<evidence type="ECO:0000313" key="3">
    <source>
        <dbReference type="EMBL" id="GLR03369.1"/>
    </source>
</evidence>
<feature type="transmembrane region" description="Helical" evidence="1">
    <location>
        <begin position="12"/>
        <end position="31"/>
    </location>
</feature>
<evidence type="ECO:0000259" key="2">
    <source>
        <dbReference type="Pfam" id="PF07811"/>
    </source>
</evidence>
<name>A0ABQ5Y1F8_9VIBR</name>
<keyword evidence="1" id="KW-0812">Transmembrane</keyword>
<keyword evidence="4" id="KW-1185">Reference proteome</keyword>
<evidence type="ECO:0000313" key="4">
    <source>
        <dbReference type="Proteomes" id="UP001156669"/>
    </source>
</evidence>
<gene>
    <name evidence="3" type="ORF">GCM10007906_09560</name>
</gene>
<organism evidence="3 4">
    <name type="scientific">Vibrio hyugaensis</name>
    <dbReference type="NCBI Taxonomy" id="1534743"/>
    <lineage>
        <taxon>Bacteria</taxon>
        <taxon>Pseudomonadati</taxon>
        <taxon>Pseudomonadota</taxon>
        <taxon>Gammaproteobacteria</taxon>
        <taxon>Vibrionales</taxon>
        <taxon>Vibrionaceae</taxon>
        <taxon>Vibrio</taxon>
    </lineage>
</organism>
<comment type="caution">
    <text evidence="3">The sequence shown here is derived from an EMBL/GenBank/DDBJ whole genome shotgun (WGS) entry which is preliminary data.</text>
</comment>
<proteinExistence type="predicted"/>
<dbReference type="RefSeq" id="WP_045403903.1">
    <property type="nucleotide sequence ID" value="NZ_BBLD01000065.1"/>
</dbReference>
<keyword evidence="1" id="KW-1133">Transmembrane helix</keyword>
<evidence type="ECO:0000256" key="1">
    <source>
        <dbReference type="SAM" id="Phobius"/>
    </source>
</evidence>
<dbReference type="Proteomes" id="UP001156669">
    <property type="component" value="Unassembled WGS sequence"/>
</dbReference>
<dbReference type="Pfam" id="PF07811">
    <property type="entry name" value="TadE"/>
    <property type="match status" value="1"/>
</dbReference>
<dbReference type="EMBL" id="BSOE01000014">
    <property type="protein sequence ID" value="GLR03369.1"/>
    <property type="molecule type" value="Genomic_DNA"/>
</dbReference>
<accession>A0ABQ5Y1F8</accession>
<feature type="domain" description="TadE-like" evidence="2">
    <location>
        <begin position="10"/>
        <end position="52"/>
    </location>
</feature>
<protein>
    <recommendedName>
        <fullName evidence="2">TadE-like domain-containing protein</fullName>
    </recommendedName>
</protein>
<dbReference type="InterPro" id="IPR012495">
    <property type="entry name" value="TadE-like_dom"/>
</dbReference>